<organism evidence="1 2">
    <name type="scientific">Streptomyces polyasparticus</name>
    <dbReference type="NCBI Taxonomy" id="2767826"/>
    <lineage>
        <taxon>Bacteria</taxon>
        <taxon>Bacillati</taxon>
        <taxon>Actinomycetota</taxon>
        <taxon>Actinomycetes</taxon>
        <taxon>Kitasatosporales</taxon>
        <taxon>Streptomycetaceae</taxon>
        <taxon>Streptomyces</taxon>
    </lineage>
</organism>
<dbReference type="Proteomes" id="UP000642284">
    <property type="component" value="Unassembled WGS sequence"/>
</dbReference>
<comment type="caution">
    <text evidence="1">The sequence shown here is derived from an EMBL/GenBank/DDBJ whole genome shotgun (WGS) entry which is preliminary data.</text>
</comment>
<gene>
    <name evidence="1" type="ORF">H9Y04_39975</name>
</gene>
<dbReference type="InterPro" id="IPR027417">
    <property type="entry name" value="P-loop_NTPase"/>
</dbReference>
<dbReference type="SUPFAM" id="SSF52540">
    <property type="entry name" value="P-loop containing nucleoside triphosphate hydrolases"/>
    <property type="match status" value="1"/>
</dbReference>
<evidence type="ECO:0008006" key="3">
    <source>
        <dbReference type="Google" id="ProtNLM"/>
    </source>
</evidence>
<sequence>MTFASSDAEPRQGLADRLAHVRWIAGGTAGGKSTLTRLLAERHNVEVYDGDRAEHAWLERSTPQRHPHFTALRDLPPGAMWRERTGQQVFESMPGLHGETVGFLVEDLLGFSGDRIVLVDYFGVLPEHIAPLLRWTHQAVFLLPTAEFRENALATRYTDRSRARGNWGNEDPAATFAKRLVRDAHWDREVRRQAELHDLPTITIDGSVPASVMADRLALRFGLRAPDRDR</sequence>
<proteinExistence type="predicted"/>
<dbReference type="EMBL" id="JACTVJ010000029">
    <property type="protein sequence ID" value="MBC9718723.1"/>
    <property type="molecule type" value="Genomic_DNA"/>
</dbReference>
<dbReference type="RefSeq" id="WP_187819153.1">
    <property type="nucleotide sequence ID" value="NZ_JACTVJ010000029.1"/>
</dbReference>
<evidence type="ECO:0000313" key="1">
    <source>
        <dbReference type="EMBL" id="MBC9718723.1"/>
    </source>
</evidence>
<protein>
    <recommendedName>
        <fullName evidence="3">Uridine kinase</fullName>
    </recommendedName>
</protein>
<name>A0ABR7SWL3_9ACTN</name>
<keyword evidence="2" id="KW-1185">Reference proteome</keyword>
<dbReference type="Gene3D" id="3.40.50.300">
    <property type="entry name" value="P-loop containing nucleotide triphosphate hydrolases"/>
    <property type="match status" value="1"/>
</dbReference>
<accession>A0ABR7SWL3</accession>
<reference evidence="1 2" key="1">
    <citation type="submission" date="2020-08" db="EMBL/GenBank/DDBJ databases">
        <title>Genemic of Streptomyces polyaspartic.</title>
        <authorList>
            <person name="Liu W."/>
        </authorList>
    </citation>
    <scope>NUCLEOTIDE SEQUENCE [LARGE SCALE GENOMIC DNA]</scope>
    <source>
        <strain evidence="1 2">TRM66268-LWL</strain>
    </source>
</reference>
<evidence type="ECO:0000313" key="2">
    <source>
        <dbReference type="Proteomes" id="UP000642284"/>
    </source>
</evidence>